<dbReference type="AlphaFoldDB" id="A0A1W1DHH3"/>
<sequence length="71" mass="7659">MMIEAGRAIFSGFLAAKVLGVVSAKIKITKVSSIDAYTIEPSPQSLMANMVAMDEAKMLTKLLPSKMVPMR</sequence>
<accession>A0A1W1DHH3</accession>
<name>A0A1W1DHH3_9ZZZZ</name>
<reference evidence="1" key="1">
    <citation type="submission" date="2016-10" db="EMBL/GenBank/DDBJ databases">
        <authorList>
            <person name="de Groot N.N."/>
        </authorList>
    </citation>
    <scope>NUCLEOTIDE SEQUENCE</scope>
</reference>
<dbReference type="EMBL" id="FPHU01000107">
    <property type="protein sequence ID" value="SFV80739.1"/>
    <property type="molecule type" value="Genomic_DNA"/>
</dbReference>
<proteinExistence type="predicted"/>
<organism evidence="1">
    <name type="scientific">hydrothermal vent metagenome</name>
    <dbReference type="NCBI Taxonomy" id="652676"/>
    <lineage>
        <taxon>unclassified sequences</taxon>
        <taxon>metagenomes</taxon>
        <taxon>ecological metagenomes</taxon>
    </lineage>
</organism>
<protein>
    <submittedName>
        <fullName evidence="1">Uncharacterized protein</fullName>
    </submittedName>
</protein>
<evidence type="ECO:0000313" key="1">
    <source>
        <dbReference type="EMBL" id="SFV80739.1"/>
    </source>
</evidence>
<gene>
    <name evidence="1" type="ORF">MNB_SUP05-13-657</name>
</gene>